<gene>
    <name evidence="2" type="ORF">Tci_910407</name>
</gene>
<sequence length="41" mass="4198">MGEATPKPKASDRKEKGDSASSTTPPTPTPITTAESAPRLS</sequence>
<protein>
    <submittedName>
        <fullName evidence="2">Uncharacterized protein</fullName>
    </submittedName>
</protein>
<feature type="compositionally biased region" description="Low complexity" evidence="1">
    <location>
        <begin position="19"/>
        <end position="41"/>
    </location>
</feature>
<evidence type="ECO:0000256" key="1">
    <source>
        <dbReference type="SAM" id="MobiDB-lite"/>
    </source>
</evidence>
<organism evidence="2">
    <name type="scientific">Tanacetum cinerariifolium</name>
    <name type="common">Dalmatian daisy</name>
    <name type="synonym">Chrysanthemum cinerariifolium</name>
    <dbReference type="NCBI Taxonomy" id="118510"/>
    <lineage>
        <taxon>Eukaryota</taxon>
        <taxon>Viridiplantae</taxon>
        <taxon>Streptophyta</taxon>
        <taxon>Embryophyta</taxon>
        <taxon>Tracheophyta</taxon>
        <taxon>Spermatophyta</taxon>
        <taxon>Magnoliopsida</taxon>
        <taxon>eudicotyledons</taxon>
        <taxon>Gunneridae</taxon>
        <taxon>Pentapetalae</taxon>
        <taxon>asterids</taxon>
        <taxon>campanulids</taxon>
        <taxon>Asterales</taxon>
        <taxon>Asteraceae</taxon>
        <taxon>Asteroideae</taxon>
        <taxon>Anthemideae</taxon>
        <taxon>Anthemidinae</taxon>
        <taxon>Tanacetum</taxon>
    </lineage>
</organism>
<feature type="non-terminal residue" evidence="2">
    <location>
        <position position="41"/>
    </location>
</feature>
<name>A0A699VY67_TANCI</name>
<dbReference type="AlphaFoldDB" id="A0A699VY67"/>
<feature type="compositionally biased region" description="Basic and acidic residues" evidence="1">
    <location>
        <begin position="9"/>
        <end position="18"/>
    </location>
</feature>
<reference evidence="2" key="1">
    <citation type="journal article" date="2019" name="Sci. Rep.">
        <title>Draft genome of Tanacetum cinerariifolium, the natural source of mosquito coil.</title>
        <authorList>
            <person name="Yamashiro T."/>
            <person name="Shiraishi A."/>
            <person name="Satake H."/>
            <person name="Nakayama K."/>
        </authorList>
    </citation>
    <scope>NUCLEOTIDE SEQUENCE</scope>
</reference>
<dbReference type="EMBL" id="BKCJ011500573">
    <property type="protein sequence ID" value="GFD38438.1"/>
    <property type="molecule type" value="Genomic_DNA"/>
</dbReference>
<proteinExistence type="predicted"/>
<evidence type="ECO:0000313" key="2">
    <source>
        <dbReference type="EMBL" id="GFD38438.1"/>
    </source>
</evidence>
<comment type="caution">
    <text evidence="2">The sequence shown here is derived from an EMBL/GenBank/DDBJ whole genome shotgun (WGS) entry which is preliminary data.</text>
</comment>
<feature type="region of interest" description="Disordered" evidence="1">
    <location>
        <begin position="1"/>
        <end position="41"/>
    </location>
</feature>
<accession>A0A699VY67</accession>